<dbReference type="InterPro" id="IPR011706">
    <property type="entry name" value="Cu-oxidase_C"/>
</dbReference>
<evidence type="ECO:0000256" key="10">
    <source>
        <dbReference type="SAM" id="MobiDB-lite"/>
    </source>
</evidence>
<feature type="signal peptide" evidence="11">
    <location>
        <begin position="1"/>
        <end position="29"/>
    </location>
</feature>
<dbReference type="InterPro" id="IPR008972">
    <property type="entry name" value="Cupredoxin"/>
</dbReference>
<comment type="similarity">
    <text evidence="1">Belongs to the multicopper oxidase family.</text>
</comment>
<evidence type="ECO:0000256" key="3">
    <source>
        <dbReference type="ARBA" id="ARBA00022723"/>
    </source>
</evidence>
<gene>
    <name evidence="14" type="ORF">SAMN05192584_10852</name>
</gene>
<accession>A0A1I4BME8</accession>
<dbReference type="EMBL" id="FOSG01000008">
    <property type="protein sequence ID" value="SFK69733.1"/>
    <property type="molecule type" value="Genomic_DNA"/>
</dbReference>
<keyword evidence="14" id="KW-0167">Capsid protein</keyword>
<feature type="chain" id="PRO_5011441712" description="Multicopper oxidase CueO" evidence="11">
    <location>
        <begin position="30"/>
        <end position="505"/>
    </location>
</feature>
<dbReference type="RefSeq" id="WP_107415227.1">
    <property type="nucleotide sequence ID" value="NZ_FOSG01000008.1"/>
</dbReference>
<dbReference type="InterPro" id="IPR011707">
    <property type="entry name" value="Cu-oxidase-like_N"/>
</dbReference>
<evidence type="ECO:0000256" key="11">
    <source>
        <dbReference type="SAM" id="SignalP"/>
    </source>
</evidence>
<organism evidence="14 15">
    <name type="scientific">Streptomyces pini</name>
    <dbReference type="NCBI Taxonomy" id="1520580"/>
    <lineage>
        <taxon>Bacteria</taxon>
        <taxon>Bacillati</taxon>
        <taxon>Actinomycetota</taxon>
        <taxon>Actinomycetes</taxon>
        <taxon>Kitasatosporales</taxon>
        <taxon>Streptomycetaceae</taxon>
        <taxon>Streptomyces</taxon>
    </lineage>
</organism>
<comment type="subunit">
    <text evidence="2">Monomer.</text>
</comment>
<keyword evidence="14" id="KW-0946">Virion</keyword>
<dbReference type="InterPro" id="IPR045087">
    <property type="entry name" value="Cu-oxidase_fam"/>
</dbReference>
<dbReference type="PANTHER" id="PTHR48267">
    <property type="entry name" value="CUPREDOXIN SUPERFAMILY PROTEIN"/>
    <property type="match status" value="1"/>
</dbReference>
<keyword evidence="15" id="KW-1185">Reference proteome</keyword>
<name>A0A1I4BME8_9ACTN</name>
<evidence type="ECO:0000256" key="7">
    <source>
        <dbReference type="ARBA" id="ARBA00042896"/>
    </source>
</evidence>
<evidence type="ECO:0000256" key="4">
    <source>
        <dbReference type="ARBA" id="ARBA00023002"/>
    </source>
</evidence>
<evidence type="ECO:0000256" key="9">
    <source>
        <dbReference type="ARBA" id="ARBA00048092"/>
    </source>
</evidence>
<keyword evidence="3" id="KW-0479">Metal-binding</keyword>
<dbReference type="Pfam" id="PF07732">
    <property type="entry name" value="Cu-oxidase_3"/>
    <property type="match status" value="1"/>
</dbReference>
<keyword evidence="14" id="KW-0131">Cell cycle</keyword>
<evidence type="ECO:0000313" key="15">
    <source>
        <dbReference type="Proteomes" id="UP000198928"/>
    </source>
</evidence>
<proteinExistence type="inferred from homology"/>
<dbReference type="Proteomes" id="UP000198928">
    <property type="component" value="Unassembled WGS sequence"/>
</dbReference>
<dbReference type="GO" id="GO:0005507">
    <property type="term" value="F:copper ion binding"/>
    <property type="evidence" value="ECO:0007669"/>
    <property type="project" value="InterPro"/>
</dbReference>
<reference evidence="15" key="1">
    <citation type="submission" date="2016-10" db="EMBL/GenBank/DDBJ databases">
        <authorList>
            <person name="Varghese N."/>
            <person name="Submissions S."/>
        </authorList>
    </citation>
    <scope>NUCLEOTIDE SEQUENCE [LARGE SCALE GENOMIC DNA]</scope>
    <source>
        <strain evidence="15">PL19</strain>
    </source>
</reference>
<dbReference type="InterPro" id="IPR002355">
    <property type="entry name" value="Cu_oxidase_Cu_BS"/>
</dbReference>
<dbReference type="GO" id="GO:0016491">
    <property type="term" value="F:oxidoreductase activity"/>
    <property type="evidence" value="ECO:0007669"/>
    <property type="project" value="UniProtKB-KW"/>
</dbReference>
<dbReference type="EC" id="1.16.3.4" evidence="5"/>
<keyword evidence="4" id="KW-0560">Oxidoreductase</keyword>
<dbReference type="GO" id="GO:0051301">
    <property type="term" value="P:cell division"/>
    <property type="evidence" value="ECO:0007669"/>
    <property type="project" value="UniProtKB-KW"/>
</dbReference>
<evidence type="ECO:0000256" key="2">
    <source>
        <dbReference type="ARBA" id="ARBA00011245"/>
    </source>
</evidence>
<feature type="domain" description="Plastocyanin-like" evidence="13">
    <location>
        <begin position="92"/>
        <end position="184"/>
    </location>
</feature>
<dbReference type="Pfam" id="PF07731">
    <property type="entry name" value="Cu-oxidase_2"/>
    <property type="match status" value="1"/>
</dbReference>
<keyword evidence="14" id="KW-0132">Cell division</keyword>
<evidence type="ECO:0000313" key="14">
    <source>
        <dbReference type="EMBL" id="SFK69733.1"/>
    </source>
</evidence>
<evidence type="ECO:0000259" key="12">
    <source>
        <dbReference type="Pfam" id="PF07731"/>
    </source>
</evidence>
<feature type="region of interest" description="Disordered" evidence="10">
    <location>
        <begin position="25"/>
        <end position="64"/>
    </location>
</feature>
<evidence type="ECO:0000256" key="1">
    <source>
        <dbReference type="ARBA" id="ARBA00010609"/>
    </source>
</evidence>
<comment type="catalytic activity">
    <reaction evidence="9">
        <text>4 Cu(+) + O2 + 4 H(+) = 4 Cu(2+) + 2 H2O</text>
        <dbReference type="Rhea" id="RHEA:30083"/>
        <dbReference type="ChEBI" id="CHEBI:15377"/>
        <dbReference type="ChEBI" id="CHEBI:15378"/>
        <dbReference type="ChEBI" id="CHEBI:15379"/>
        <dbReference type="ChEBI" id="CHEBI:29036"/>
        <dbReference type="ChEBI" id="CHEBI:49552"/>
        <dbReference type="EC" id="1.16.3.4"/>
    </reaction>
    <physiologicalReaction direction="left-to-right" evidence="9">
        <dbReference type="Rhea" id="RHEA:30084"/>
    </physiologicalReaction>
</comment>
<feature type="domain" description="Plastocyanin-like" evidence="12">
    <location>
        <begin position="391"/>
        <end position="503"/>
    </location>
</feature>
<dbReference type="InterPro" id="IPR006311">
    <property type="entry name" value="TAT_signal"/>
</dbReference>
<evidence type="ECO:0000256" key="5">
    <source>
        <dbReference type="ARBA" id="ARBA00038978"/>
    </source>
</evidence>
<evidence type="ECO:0000256" key="8">
    <source>
        <dbReference type="ARBA" id="ARBA00043090"/>
    </source>
</evidence>
<dbReference type="PROSITE" id="PS00080">
    <property type="entry name" value="MULTICOPPER_OXIDASE2"/>
    <property type="match status" value="1"/>
</dbReference>
<sequence length="505" mass="56267">MTISRRSLVTGAAVLGTAAALPASGQAWARPEAPGSPGQGPGNPGKPGKPVKKGPSPATAATEPFTVPLAVPRPLRPLRAAGHDFYRLTTGESEVELLPGATTRIRAYNGRISPLITARRGRPVLIRQVNRLDVPFAMHLHGGHVPQRYDGHPMHQAEPGDVRYYHYPNEQRAATLWLHDHSHGTGHGHHHSDSAESIYRGLAATYLLTDDFEDELPLPRGRYDVPLQIRDAKFEDDGTLRYDPQGFMDRPTFLVNGSPRPYFKVAARKYRLRLMNTSNDRFFLLRLRDGTPMTQIASDGGLLPAPAQAWAVPLWPGERIDVVVDFSQYPVGSQVVLESLASFPGETPDVMRFDVVREAHDPSSVPGELRPAPDLGTPALEREFRMRFDPETGRHLINERVFDMNRVDFRPRLGETEAWTVVNEDVEMNIPHSMHPHLSHFRILDRNGRPPGPAEAGLKDTVTVAPGETVRFAVRFTDYTGLFMYHCHMMNHVTMGMMGQMETVR</sequence>
<keyword evidence="11" id="KW-0732">Signal</keyword>
<protein>
    <recommendedName>
        <fullName evidence="6">Multicopper oxidase CueO</fullName>
        <ecNumber evidence="5">1.16.3.4</ecNumber>
    </recommendedName>
    <alternativeName>
        <fullName evidence="7">Copper efflux oxidase</fullName>
    </alternativeName>
    <alternativeName>
        <fullName evidence="8">Cuprous oxidase</fullName>
    </alternativeName>
</protein>
<dbReference type="Gene3D" id="2.60.40.420">
    <property type="entry name" value="Cupredoxins - blue copper proteins"/>
    <property type="match status" value="3"/>
</dbReference>
<evidence type="ECO:0000259" key="13">
    <source>
        <dbReference type="Pfam" id="PF07732"/>
    </source>
</evidence>
<evidence type="ECO:0000256" key="6">
    <source>
        <dbReference type="ARBA" id="ARBA00041027"/>
    </source>
</evidence>
<dbReference type="PANTHER" id="PTHR48267:SF1">
    <property type="entry name" value="BILIRUBIN OXIDASE"/>
    <property type="match status" value="1"/>
</dbReference>
<dbReference type="AlphaFoldDB" id="A0A1I4BME8"/>
<dbReference type="CDD" id="cd13890">
    <property type="entry name" value="CuRO_3_CueO_FtsP"/>
    <property type="match status" value="1"/>
</dbReference>
<dbReference type="OrthoDB" id="345021at2"/>
<dbReference type="PROSITE" id="PS51318">
    <property type="entry name" value="TAT"/>
    <property type="match status" value="1"/>
</dbReference>
<dbReference type="SUPFAM" id="SSF49503">
    <property type="entry name" value="Cupredoxins"/>
    <property type="match status" value="3"/>
</dbReference>